<keyword evidence="2 4" id="KW-0863">Zinc-finger</keyword>
<gene>
    <name evidence="8" type="ORF">G6F64_011033</name>
</gene>
<evidence type="ECO:0000256" key="3">
    <source>
        <dbReference type="ARBA" id="ARBA00022833"/>
    </source>
</evidence>
<comment type="caution">
    <text evidence="8">The sequence shown here is derived from an EMBL/GenBank/DDBJ whole genome shotgun (WGS) entry which is preliminary data.</text>
</comment>
<dbReference type="GO" id="GO:0008270">
    <property type="term" value="F:zinc ion binding"/>
    <property type="evidence" value="ECO:0007669"/>
    <property type="project" value="UniProtKB-KW"/>
</dbReference>
<evidence type="ECO:0000256" key="2">
    <source>
        <dbReference type="ARBA" id="ARBA00022771"/>
    </source>
</evidence>
<dbReference type="EMBL" id="JAANQT010002501">
    <property type="protein sequence ID" value="KAG1302314.1"/>
    <property type="molecule type" value="Genomic_DNA"/>
</dbReference>
<dbReference type="PROSITE" id="PS51039">
    <property type="entry name" value="ZF_AN1"/>
    <property type="match status" value="1"/>
</dbReference>
<dbReference type="SUPFAM" id="SSF57716">
    <property type="entry name" value="Glucocorticoid receptor-like (DNA-binding domain)"/>
    <property type="match status" value="1"/>
</dbReference>
<dbReference type="PROSITE" id="PS51036">
    <property type="entry name" value="ZF_A20"/>
    <property type="match status" value="1"/>
</dbReference>
<accession>A0A9P6WZY6</accession>
<dbReference type="InterPro" id="IPR002653">
    <property type="entry name" value="Znf_A20"/>
</dbReference>
<keyword evidence="3" id="KW-0862">Zinc</keyword>
<dbReference type="Pfam" id="PF01754">
    <property type="entry name" value="zf-A20"/>
    <property type="match status" value="1"/>
</dbReference>
<feature type="domain" description="A20-type" evidence="6">
    <location>
        <begin position="7"/>
        <end position="41"/>
    </location>
</feature>
<organism evidence="8 9">
    <name type="scientific">Rhizopus oryzae</name>
    <name type="common">Mucormycosis agent</name>
    <name type="synonym">Rhizopus arrhizus var. delemar</name>
    <dbReference type="NCBI Taxonomy" id="64495"/>
    <lineage>
        <taxon>Eukaryota</taxon>
        <taxon>Fungi</taxon>
        <taxon>Fungi incertae sedis</taxon>
        <taxon>Mucoromycota</taxon>
        <taxon>Mucoromycotina</taxon>
        <taxon>Mucoromycetes</taxon>
        <taxon>Mucorales</taxon>
        <taxon>Mucorineae</taxon>
        <taxon>Rhizopodaceae</taxon>
        <taxon>Rhizopus</taxon>
    </lineage>
</organism>
<dbReference type="GO" id="GO:0003677">
    <property type="term" value="F:DNA binding"/>
    <property type="evidence" value="ECO:0007669"/>
    <property type="project" value="InterPro"/>
</dbReference>
<evidence type="ECO:0000259" key="6">
    <source>
        <dbReference type="PROSITE" id="PS51036"/>
    </source>
</evidence>
<evidence type="ECO:0000259" key="7">
    <source>
        <dbReference type="PROSITE" id="PS51039"/>
    </source>
</evidence>
<dbReference type="SMART" id="SM00259">
    <property type="entry name" value="ZnF_A20"/>
    <property type="match status" value="1"/>
</dbReference>
<feature type="domain" description="AN1-type" evidence="7">
    <location>
        <begin position="79"/>
        <end position="128"/>
    </location>
</feature>
<evidence type="ECO:0008006" key="10">
    <source>
        <dbReference type="Google" id="ProtNLM"/>
    </source>
</evidence>
<evidence type="ECO:0000313" key="9">
    <source>
        <dbReference type="Proteomes" id="UP000716291"/>
    </source>
</evidence>
<dbReference type="Gene3D" id="1.20.5.4770">
    <property type="match status" value="1"/>
</dbReference>
<name>A0A9P6WZY6_RHIOR</name>
<evidence type="ECO:0000256" key="5">
    <source>
        <dbReference type="SAM" id="MobiDB-lite"/>
    </source>
</evidence>
<dbReference type="AlphaFoldDB" id="A0A9P6WZY6"/>
<reference evidence="8" key="1">
    <citation type="journal article" date="2020" name="Microb. Genom.">
        <title>Genetic diversity of clinical and environmental Mucorales isolates obtained from an investigation of mucormycosis cases among solid organ transplant recipients.</title>
        <authorList>
            <person name="Nguyen M.H."/>
            <person name="Kaul D."/>
            <person name="Muto C."/>
            <person name="Cheng S.J."/>
            <person name="Richter R.A."/>
            <person name="Bruno V.M."/>
            <person name="Liu G."/>
            <person name="Beyhan S."/>
            <person name="Sundermann A.J."/>
            <person name="Mounaud S."/>
            <person name="Pasculle A.W."/>
            <person name="Nierman W.C."/>
            <person name="Driscoll E."/>
            <person name="Cumbie R."/>
            <person name="Clancy C.J."/>
            <person name="Dupont C.L."/>
        </authorList>
    </citation>
    <scope>NUCLEOTIDE SEQUENCE</scope>
    <source>
        <strain evidence="8">GL11</strain>
    </source>
</reference>
<proteinExistence type="predicted"/>
<protein>
    <recommendedName>
        <fullName evidence="10">Zinc finger protein</fullName>
    </recommendedName>
</protein>
<evidence type="ECO:0000256" key="4">
    <source>
        <dbReference type="PROSITE-ProRule" id="PRU00449"/>
    </source>
</evidence>
<evidence type="ECO:0000256" key="1">
    <source>
        <dbReference type="ARBA" id="ARBA00022723"/>
    </source>
</evidence>
<dbReference type="InterPro" id="IPR050652">
    <property type="entry name" value="AN1_A20_ZnFinger"/>
</dbReference>
<dbReference type="Proteomes" id="UP000716291">
    <property type="component" value="Unassembled WGS sequence"/>
</dbReference>
<evidence type="ECO:0000313" key="8">
    <source>
        <dbReference type="EMBL" id="KAG1302314.1"/>
    </source>
</evidence>
<keyword evidence="9" id="KW-1185">Reference proteome</keyword>
<sequence>MEDNNTPEVPITCTAGCGFYGNKIYNNMCSKCFKELEKKNNDQKVETSKEEIEPVIKDSISHTINQPKEHQQEQIQPIQKNKGRCFSCRSKIPLSKQLTNKCRCELIFCDTHRFPDKHDCHYDHAKKDKDILAKNNPKLNDKPLGGNSFQRIE</sequence>
<dbReference type="Gene3D" id="4.10.1110.10">
    <property type="entry name" value="AN1-like Zinc finger"/>
    <property type="match status" value="1"/>
</dbReference>
<feature type="region of interest" description="Disordered" evidence="5">
    <location>
        <begin position="133"/>
        <end position="153"/>
    </location>
</feature>
<keyword evidence="1" id="KW-0479">Metal-binding</keyword>
<dbReference type="PANTHER" id="PTHR10634">
    <property type="entry name" value="AN1-TYPE ZINC FINGER PROTEIN"/>
    <property type="match status" value="1"/>
</dbReference>
<dbReference type="SMART" id="SM00154">
    <property type="entry name" value="ZnF_AN1"/>
    <property type="match status" value="1"/>
</dbReference>
<dbReference type="InterPro" id="IPR035896">
    <property type="entry name" value="AN1-like_Znf"/>
</dbReference>
<dbReference type="OrthoDB" id="428577at2759"/>
<dbReference type="SUPFAM" id="SSF118310">
    <property type="entry name" value="AN1-like Zinc finger"/>
    <property type="match status" value="1"/>
</dbReference>
<dbReference type="InterPro" id="IPR000058">
    <property type="entry name" value="Znf_AN1"/>
</dbReference>
<dbReference type="PANTHER" id="PTHR10634:SF67">
    <property type="entry name" value="AN1-TYPE ZINC FINGER PROTEIN 3"/>
    <property type="match status" value="1"/>
</dbReference>